<dbReference type="Proteomes" id="UP000887565">
    <property type="component" value="Unplaced"/>
</dbReference>
<evidence type="ECO:0000256" key="1">
    <source>
        <dbReference type="SAM" id="SignalP"/>
    </source>
</evidence>
<keyword evidence="1" id="KW-0732">Signal</keyword>
<keyword evidence="2" id="KW-1185">Reference proteome</keyword>
<accession>A0A915HV76</accession>
<evidence type="ECO:0000313" key="3">
    <source>
        <dbReference type="WBParaSite" id="nRc.2.0.1.t05685-RA"/>
    </source>
</evidence>
<proteinExistence type="predicted"/>
<dbReference type="WBParaSite" id="nRc.2.0.1.t05685-RA">
    <property type="protein sequence ID" value="nRc.2.0.1.t05685-RA"/>
    <property type="gene ID" value="nRc.2.0.1.g05685"/>
</dbReference>
<dbReference type="AlphaFoldDB" id="A0A915HV76"/>
<evidence type="ECO:0000313" key="2">
    <source>
        <dbReference type="Proteomes" id="UP000887565"/>
    </source>
</evidence>
<organism evidence="2 3">
    <name type="scientific">Romanomermis culicivorax</name>
    <name type="common">Nematode worm</name>
    <dbReference type="NCBI Taxonomy" id="13658"/>
    <lineage>
        <taxon>Eukaryota</taxon>
        <taxon>Metazoa</taxon>
        <taxon>Ecdysozoa</taxon>
        <taxon>Nematoda</taxon>
        <taxon>Enoplea</taxon>
        <taxon>Dorylaimia</taxon>
        <taxon>Mermithida</taxon>
        <taxon>Mermithoidea</taxon>
        <taxon>Mermithidae</taxon>
        <taxon>Romanomermis</taxon>
    </lineage>
</organism>
<feature type="signal peptide" evidence="1">
    <location>
        <begin position="1"/>
        <end position="23"/>
    </location>
</feature>
<reference evidence="3" key="1">
    <citation type="submission" date="2022-11" db="UniProtKB">
        <authorList>
            <consortium name="WormBaseParasite"/>
        </authorList>
    </citation>
    <scope>IDENTIFICATION</scope>
</reference>
<feature type="chain" id="PRO_5036849246" evidence="1">
    <location>
        <begin position="24"/>
        <end position="97"/>
    </location>
</feature>
<sequence>MDKILILILYRLLLCATNQMEEASRMFKMLQNAVTGDDVRTFFSEEGKIQKIRNDNPFPRYQNVDLCLLSTSDSSFKIHINGTLYDTFTLSQANNED</sequence>
<protein>
    <submittedName>
        <fullName evidence="3">Galectin</fullName>
    </submittedName>
</protein>
<name>A0A915HV76_ROMCU</name>